<accession>A0A220S209</accession>
<keyword evidence="2" id="KW-1133">Transmembrane helix</keyword>
<dbReference type="RefSeq" id="WP_089036222.1">
    <property type="nucleotide sequence ID" value="NZ_CP022278.1"/>
</dbReference>
<gene>
    <name evidence="3" type="ORF">BG910_06980</name>
</gene>
<feature type="compositionally biased region" description="Polar residues" evidence="1">
    <location>
        <begin position="190"/>
        <end position="200"/>
    </location>
</feature>
<evidence type="ECO:0000313" key="4">
    <source>
        <dbReference type="Proteomes" id="UP000198238"/>
    </source>
</evidence>
<feature type="compositionally biased region" description="Pro residues" evidence="1">
    <location>
        <begin position="166"/>
        <end position="176"/>
    </location>
</feature>
<protein>
    <submittedName>
        <fullName evidence="3">Uncharacterized protein</fullName>
    </submittedName>
</protein>
<feature type="region of interest" description="Disordered" evidence="1">
    <location>
        <begin position="94"/>
        <end position="200"/>
    </location>
</feature>
<keyword evidence="2" id="KW-0812">Transmembrane</keyword>
<evidence type="ECO:0000256" key="2">
    <source>
        <dbReference type="SAM" id="Phobius"/>
    </source>
</evidence>
<dbReference type="KEGG" id="nei:BG910_06980"/>
<dbReference type="EMBL" id="CP022278">
    <property type="protein sequence ID" value="ASK27521.1"/>
    <property type="molecule type" value="Genomic_DNA"/>
</dbReference>
<keyword evidence="4" id="KW-1185">Reference proteome</keyword>
<evidence type="ECO:0000256" key="1">
    <source>
        <dbReference type="SAM" id="MobiDB-lite"/>
    </source>
</evidence>
<dbReference type="Proteomes" id="UP000198238">
    <property type="component" value="Chromosome"/>
</dbReference>
<name>A0A220S209_9NEIS</name>
<proteinExistence type="predicted"/>
<reference evidence="3 4" key="1">
    <citation type="submission" date="2017-06" db="EMBL/GenBank/DDBJ databases">
        <title>Neisseria chenwenguii sp. nov., isolated from the intestinal contents of Tibetan Plateau Pika in Yushu, Qinghai Province, China.</title>
        <authorList>
            <person name="Zhang G."/>
        </authorList>
    </citation>
    <scope>NUCLEOTIDE SEQUENCE [LARGE SCALE GENOMIC DNA]</scope>
    <source>
        <strain evidence="3 4">10023</strain>
    </source>
</reference>
<feature type="transmembrane region" description="Helical" evidence="2">
    <location>
        <begin position="15"/>
        <end position="39"/>
    </location>
</feature>
<sequence>MQKNRPQKFRLTPQILIRATFGVCILAIIGVILGVIGTFNSGKKQTETAAPQPPAGSERVEVWKPNGSEGGGAVVLNPDVMNQTDGAQAELLKNEAEQAERNPFLTRQNSGERPRARPMEQQNRAVPNGELQPSMVNTPSETAVPPVLQTEPQPAPQPEPETHQPAPAPQPEPKPAPQAEQPEPKPEQPSKQGQEMDNLF</sequence>
<evidence type="ECO:0000313" key="3">
    <source>
        <dbReference type="EMBL" id="ASK27521.1"/>
    </source>
</evidence>
<keyword evidence="2" id="KW-0472">Membrane</keyword>
<feature type="region of interest" description="Disordered" evidence="1">
    <location>
        <begin position="44"/>
        <end position="79"/>
    </location>
</feature>
<organism evidence="3 4">
    <name type="scientific">Neisseria chenwenguii</name>
    <dbReference type="NCBI Taxonomy" id="1853278"/>
    <lineage>
        <taxon>Bacteria</taxon>
        <taxon>Pseudomonadati</taxon>
        <taxon>Pseudomonadota</taxon>
        <taxon>Betaproteobacteria</taxon>
        <taxon>Neisseriales</taxon>
        <taxon>Neisseriaceae</taxon>
        <taxon>Neisseria</taxon>
    </lineage>
</organism>
<dbReference type="AlphaFoldDB" id="A0A220S209"/>